<accession>A0A934I308</accession>
<dbReference type="GO" id="GO:0016874">
    <property type="term" value="F:ligase activity"/>
    <property type="evidence" value="ECO:0007669"/>
    <property type="project" value="UniProtKB-KW"/>
</dbReference>
<name>A0A934I308_9CLOT</name>
<keyword evidence="2" id="KW-0479">Metal-binding</keyword>
<evidence type="ECO:0000256" key="4">
    <source>
        <dbReference type="ARBA" id="ARBA00022840"/>
    </source>
</evidence>
<dbReference type="RefSeq" id="WP_211144455.1">
    <property type="nucleotide sequence ID" value="NZ_JAEEGB010000038.1"/>
</dbReference>
<protein>
    <submittedName>
        <fullName evidence="7">Glutathionylspermidine synthase family protein</fullName>
    </submittedName>
</protein>
<reference evidence="7" key="1">
    <citation type="submission" date="2020-12" db="EMBL/GenBank/DDBJ databases">
        <title>Clostridium thailandense sp. nov., a novel acetogenic bacterium isolated from peat land soil in Thailand.</title>
        <authorList>
            <person name="Chaikitkaew S."/>
            <person name="Birkeland N.K."/>
        </authorList>
    </citation>
    <scope>NUCLEOTIDE SEQUENCE</scope>
    <source>
        <strain evidence="7">DSM 17425</strain>
    </source>
</reference>
<keyword evidence="8" id="KW-1185">Reference proteome</keyword>
<keyword evidence="1" id="KW-0436">Ligase</keyword>
<evidence type="ECO:0000256" key="3">
    <source>
        <dbReference type="ARBA" id="ARBA00022741"/>
    </source>
</evidence>
<sequence>MYESLTDKLLFDYYMIDSRRKDSIFSPAPFYLEKEIAQSMKDSAEILDILLQRIVANINTSFSDFIDFIPDFNYKRDILNLKVPLSPIFWVRFDAFIREDGGVFFSEFNYDKPCAQREILASEYLYAENNINKGFKESFINSYKNIASQFFKEKRTFNTAILIDPCHLEESRLSYLYTELLEDSSFHFIAVGPKNLKVVNDELIAFGKEKIDIILRQFPTEHLDEVTDIDAILDLYGKEKILILNDPRIIVGQCKNLFSFLWNLVSNNDYRLTNIEKEVIRKTIPYTVPFRKEYINEVIDNKDKYVLKPVYGRYSEDVFIGILYNREEWLEVINYVLKKDNSFILQEFCPIHKDSVTAASKHRHIPKEAFGNFGVYLIEGKVKGFCTRWNESYLTCDESTWITPIGLGENPLKVVKPNLQCRKELWDRVTDRAMMESGFTGRYFRDKEYIGLDSLLIDKNKFLELKNASEALCHIFKKAQKLVIDNIDTFSPILGISGLNNLAVQNYTDSLTFLGRMDWCLNSKGQWKLLEFNSETPAGLVESISISKIIKEELNIKYENPNENMEYLLKNEFHKIIKDYEKVKKINNIAILSSTYYEDWYNTSAIYNLVKSLPYNITMGNIFDVKVHEDKLYLYNEPIDAVFRYYPLDWFLKDGNEQILKALEFNTLSINPPHTIITQSKAFLALIFELKLQGFFSEEEVNLIDKYITQTSFDVENLNTVDICLKPLLDREGNGVLLGCDVFEEPEYDFVFQKREDIRPLDYVTHCTTGEDKKLLYPIIGTYIAGDKFCGAYTRLGELITTSSCIYAPIFLKQDLNSNGGSFTSSEF</sequence>
<evidence type="ECO:0000259" key="6">
    <source>
        <dbReference type="Pfam" id="PF03738"/>
    </source>
</evidence>
<dbReference type="GO" id="GO:0005524">
    <property type="term" value="F:ATP binding"/>
    <property type="evidence" value="ECO:0007669"/>
    <property type="project" value="UniProtKB-KW"/>
</dbReference>
<dbReference type="InterPro" id="IPR005494">
    <property type="entry name" value="GSPS_pre-ATP-grasp-like_dom"/>
</dbReference>
<dbReference type="Proteomes" id="UP000622687">
    <property type="component" value="Unassembled WGS sequence"/>
</dbReference>
<keyword evidence="5" id="KW-0460">Magnesium</keyword>
<comment type="caution">
    <text evidence="7">The sequence shown here is derived from an EMBL/GenBank/DDBJ whole genome shotgun (WGS) entry which is preliminary data.</text>
</comment>
<gene>
    <name evidence="7" type="ORF">I6U51_20690</name>
</gene>
<keyword evidence="3" id="KW-0547">Nucleotide-binding</keyword>
<evidence type="ECO:0000256" key="5">
    <source>
        <dbReference type="ARBA" id="ARBA00022842"/>
    </source>
</evidence>
<organism evidence="7 8">
    <name type="scientific">Clostridium aciditolerans</name>
    <dbReference type="NCBI Taxonomy" id="339861"/>
    <lineage>
        <taxon>Bacteria</taxon>
        <taxon>Bacillati</taxon>
        <taxon>Bacillota</taxon>
        <taxon>Clostridia</taxon>
        <taxon>Eubacteriales</taxon>
        <taxon>Clostridiaceae</taxon>
        <taxon>Clostridium</taxon>
    </lineage>
</organism>
<dbReference type="GO" id="GO:0046872">
    <property type="term" value="F:metal ion binding"/>
    <property type="evidence" value="ECO:0007669"/>
    <property type="project" value="UniProtKB-KW"/>
</dbReference>
<keyword evidence="4" id="KW-0067">ATP-binding</keyword>
<evidence type="ECO:0000256" key="2">
    <source>
        <dbReference type="ARBA" id="ARBA00022723"/>
    </source>
</evidence>
<evidence type="ECO:0000313" key="8">
    <source>
        <dbReference type="Proteomes" id="UP000622687"/>
    </source>
</evidence>
<dbReference type="EMBL" id="JAEEGB010000038">
    <property type="protein sequence ID" value="MBI6875095.1"/>
    <property type="molecule type" value="Genomic_DNA"/>
</dbReference>
<dbReference type="Gene3D" id="3.30.1490.270">
    <property type="match status" value="1"/>
</dbReference>
<dbReference type="InterPro" id="IPR016185">
    <property type="entry name" value="PreATP-grasp_dom_sf"/>
</dbReference>
<dbReference type="Pfam" id="PF03738">
    <property type="entry name" value="GSP_synth"/>
    <property type="match status" value="1"/>
</dbReference>
<feature type="domain" description="Glutathionylspermidine synthase pre-ATP-grasp-like" evidence="6">
    <location>
        <begin position="443"/>
        <end position="810"/>
    </location>
</feature>
<evidence type="ECO:0000313" key="7">
    <source>
        <dbReference type="EMBL" id="MBI6875095.1"/>
    </source>
</evidence>
<evidence type="ECO:0000256" key="1">
    <source>
        <dbReference type="ARBA" id="ARBA00022598"/>
    </source>
</evidence>
<dbReference type="AlphaFoldDB" id="A0A934I308"/>
<dbReference type="SUPFAM" id="SSF56059">
    <property type="entry name" value="Glutathione synthetase ATP-binding domain-like"/>
    <property type="match status" value="2"/>
</dbReference>
<proteinExistence type="predicted"/>
<dbReference type="SUPFAM" id="SSF52440">
    <property type="entry name" value="PreATP-grasp domain"/>
    <property type="match status" value="1"/>
</dbReference>